<dbReference type="GO" id="GO:0141101">
    <property type="term" value="F:tRNA(Ser) (uridine(44)-2'-O-)-methyltransferase activity"/>
    <property type="evidence" value="ECO:0007669"/>
    <property type="project" value="UniProtKB-EC"/>
</dbReference>
<evidence type="ECO:0000256" key="7">
    <source>
        <dbReference type="ARBA" id="ARBA00022679"/>
    </source>
</evidence>
<feature type="region of interest" description="Disordered" evidence="12">
    <location>
        <begin position="322"/>
        <end position="355"/>
    </location>
</feature>
<evidence type="ECO:0000313" key="13">
    <source>
        <dbReference type="EMBL" id="KAJ2922615.1"/>
    </source>
</evidence>
<dbReference type="AlphaFoldDB" id="A0A9W8J171"/>
<evidence type="ECO:0000256" key="5">
    <source>
        <dbReference type="ARBA" id="ARBA00022490"/>
    </source>
</evidence>
<dbReference type="OrthoDB" id="10047021at2759"/>
<evidence type="ECO:0000256" key="9">
    <source>
        <dbReference type="ARBA" id="ARBA00022694"/>
    </source>
</evidence>
<reference evidence="13" key="1">
    <citation type="submission" date="2022-06" db="EMBL/GenBank/DDBJ databases">
        <title>Genome Sequence of Candolleomyces eurysporus.</title>
        <authorList>
            <person name="Buettner E."/>
        </authorList>
    </citation>
    <scope>NUCLEOTIDE SEQUENCE</scope>
    <source>
        <strain evidence="13">VTCC 930004</strain>
    </source>
</reference>
<dbReference type="GO" id="GO:0005737">
    <property type="term" value="C:cytoplasm"/>
    <property type="evidence" value="ECO:0007669"/>
    <property type="project" value="UniProtKB-SubCell"/>
</dbReference>
<evidence type="ECO:0000256" key="1">
    <source>
        <dbReference type="ARBA" id="ARBA00004496"/>
    </source>
</evidence>
<comment type="caution">
    <text evidence="13">The sequence shown here is derived from an EMBL/GenBank/DDBJ whole genome shotgun (WGS) entry which is preliminary data.</text>
</comment>
<dbReference type="Proteomes" id="UP001140091">
    <property type="component" value="Unassembled WGS sequence"/>
</dbReference>
<gene>
    <name evidence="13" type="ORF">H1R20_g14483</name>
</gene>
<feature type="non-terminal residue" evidence="13">
    <location>
        <position position="1"/>
    </location>
</feature>
<proteinExistence type="inferred from homology"/>
<evidence type="ECO:0000256" key="11">
    <source>
        <dbReference type="RuleBase" id="RU368004"/>
    </source>
</evidence>
<evidence type="ECO:0000256" key="3">
    <source>
        <dbReference type="ARBA" id="ARBA00012795"/>
    </source>
</evidence>
<evidence type="ECO:0000256" key="12">
    <source>
        <dbReference type="SAM" id="MobiDB-lite"/>
    </source>
</evidence>
<evidence type="ECO:0000256" key="6">
    <source>
        <dbReference type="ARBA" id="ARBA00022603"/>
    </source>
</evidence>
<feature type="region of interest" description="Disordered" evidence="12">
    <location>
        <begin position="218"/>
        <end position="265"/>
    </location>
</feature>
<keyword evidence="5 11" id="KW-0963">Cytoplasm</keyword>
<name>A0A9W8J171_9AGAR</name>
<sequence>MQSSKYPLTLSRATTKKRVIHDCLVKREAYQDLYLIMRERHKGLVGSWKEVTDPYKHVFEDIGIATFLMLLWKDTYASPGSPVVDGEGDAEPWKRWPRPPGGFIDFGCVRSSVFLLHPIDDNATSLSSFSPSYLALRLDRRCGNGLLTHILVSEGYEGVGIDLRARTSWEHYPQASRDALRVCAFSPFDLVPEAASPSPSPQPGSASPVPPCSSFDFTDSKDASSPDASPASRSNDFPVSCPNDSPSSSGSTDGSKAADSSSSSSSIFKPHAFIIANHADELTPWVPVVATLTDASGYLSIPCCAWGFDRKFEKGMGRMFDSSLSNERTEDKEEEEEGKENQAKDQEDKEEEENEEVFIASLNLGGRTRTRTDDALKQEMMNIIEEVRKRGLFKTRKPEGKTGEH</sequence>
<feature type="compositionally biased region" description="Low complexity" evidence="12">
    <location>
        <begin position="193"/>
        <end position="207"/>
    </location>
</feature>
<comment type="similarity">
    <text evidence="2 11">Belongs to the TRM44 family.</text>
</comment>
<keyword evidence="14" id="KW-1185">Reference proteome</keyword>
<organism evidence="13 14">
    <name type="scientific">Candolleomyces eurysporus</name>
    <dbReference type="NCBI Taxonomy" id="2828524"/>
    <lineage>
        <taxon>Eukaryota</taxon>
        <taxon>Fungi</taxon>
        <taxon>Dikarya</taxon>
        <taxon>Basidiomycota</taxon>
        <taxon>Agaricomycotina</taxon>
        <taxon>Agaricomycetes</taxon>
        <taxon>Agaricomycetidae</taxon>
        <taxon>Agaricales</taxon>
        <taxon>Agaricineae</taxon>
        <taxon>Psathyrellaceae</taxon>
        <taxon>Candolleomyces</taxon>
    </lineage>
</organism>
<dbReference type="PANTHER" id="PTHR21210:SF0">
    <property type="entry name" value="TRNA (URACIL-O(2)-)-METHYLTRANSFERASE-RELATED"/>
    <property type="match status" value="1"/>
</dbReference>
<keyword evidence="8 11" id="KW-0949">S-adenosyl-L-methionine</keyword>
<feature type="region of interest" description="Disordered" evidence="12">
    <location>
        <begin position="193"/>
        <end position="212"/>
    </location>
</feature>
<dbReference type="EMBL" id="JANBPK010001482">
    <property type="protein sequence ID" value="KAJ2922615.1"/>
    <property type="molecule type" value="Genomic_DNA"/>
</dbReference>
<evidence type="ECO:0000256" key="8">
    <source>
        <dbReference type="ARBA" id="ARBA00022691"/>
    </source>
</evidence>
<accession>A0A9W8J171</accession>
<protein>
    <recommendedName>
        <fullName evidence="4 11">tRNA (uracil-O(2)-)-methyltransferase</fullName>
        <ecNumber evidence="3 11">2.1.1.211</ecNumber>
    </recommendedName>
</protein>
<evidence type="ECO:0000256" key="2">
    <source>
        <dbReference type="ARBA" id="ARBA00009056"/>
    </source>
</evidence>
<dbReference type="PANTHER" id="PTHR21210">
    <property type="entry name" value="TRNA (URACIL-O(2)-)-METHYLTRANSFERASE-RELATED"/>
    <property type="match status" value="1"/>
</dbReference>
<comment type="catalytic activity">
    <reaction evidence="10 11">
        <text>uridine(44) in tRNA(Ser) + S-adenosyl-L-methionine = 2'-O-methyluridine(44) in tRNA(Ser) + S-adenosyl-L-homocysteine + H(+)</text>
        <dbReference type="Rhea" id="RHEA:43100"/>
        <dbReference type="Rhea" id="RHEA-COMP:10339"/>
        <dbReference type="Rhea" id="RHEA-COMP:10340"/>
        <dbReference type="ChEBI" id="CHEBI:15378"/>
        <dbReference type="ChEBI" id="CHEBI:57856"/>
        <dbReference type="ChEBI" id="CHEBI:59789"/>
        <dbReference type="ChEBI" id="CHEBI:65315"/>
        <dbReference type="ChEBI" id="CHEBI:74478"/>
        <dbReference type="EC" id="2.1.1.211"/>
    </reaction>
</comment>
<evidence type="ECO:0000256" key="10">
    <source>
        <dbReference type="ARBA" id="ARBA00047957"/>
    </source>
</evidence>
<keyword evidence="7 11" id="KW-0808">Transferase</keyword>
<comment type="function">
    <text evidence="11">Adenosyl-L-methionine (AdoMet)-dependent tRNA (uracil-O(2)-)-methyltransferase.</text>
</comment>
<evidence type="ECO:0000313" key="14">
    <source>
        <dbReference type="Proteomes" id="UP001140091"/>
    </source>
</evidence>
<evidence type="ECO:0000256" key="4">
    <source>
        <dbReference type="ARBA" id="ARBA00017788"/>
    </source>
</evidence>
<feature type="compositionally biased region" description="Low complexity" evidence="12">
    <location>
        <begin position="225"/>
        <end position="234"/>
    </location>
</feature>
<keyword evidence="9 11" id="KW-0819">tRNA processing</keyword>
<dbReference type="Pfam" id="PF07757">
    <property type="entry name" value="AdoMet_MTase"/>
    <property type="match status" value="2"/>
</dbReference>
<feature type="compositionally biased region" description="Low complexity" evidence="12">
    <location>
        <begin position="245"/>
        <end position="265"/>
    </location>
</feature>
<dbReference type="EC" id="2.1.1.211" evidence="3 11"/>
<dbReference type="GO" id="GO:0030488">
    <property type="term" value="P:tRNA methylation"/>
    <property type="evidence" value="ECO:0007669"/>
    <property type="project" value="UniProtKB-UniRule"/>
</dbReference>
<keyword evidence="6 11" id="KW-0489">Methyltransferase</keyword>
<dbReference type="InterPro" id="IPR011671">
    <property type="entry name" value="tRNA_uracil_MeTrfase"/>
</dbReference>
<comment type="subcellular location">
    <subcellularLocation>
        <location evidence="1 11">Cytoplasm</location>
    </subcellularLocation>
</comment>